<comment type="subcellular location">
    <subcellularLocation>
        <location evidence="1 9">Golgi apparatus</location>
        <location evidence="1 9">Golgi stack membrane</location>
        <topology evidence="1 9">Single-pass type II membrane protein</topology>
    </subcellularLocation>
</comment>
<keyword evidence="5 9" id="KW-0735">Signal-anchor</keyword>
<keyword evidence="11" id="KW-1185">Reference proteome</keyword>
<gene>
    <name evidence="10" type="ORF">RIMI_LOCUS16398488</name>
</gene>
<dbReference type="Pfam" id="PF05679">
    <property type="entry name" value="CHGN"/>
    <property type="match status" value="2"/>
</dbReference>
<protein>
    <recommendedName>
        <fullName evidence="9">Hexosyltransferase</fullName>
        <ecNumber evidence="9">2.4.1.-</ecNumber>
    </recommendedName>
</protein>
<organism evidence="10 11">
    <name type="scientific">Ranitomeya imitator</name>
    <name type="common">mimic poison frog</name>
    <dbReference type="NCBI Taxonomy" id="111125"/>
    <lineage>
        <taxon>Eukaryota</taxon>
        <taxon>Metazoa</taxon>
        <taxon>Chordata</taxon>
        <taxon>Craniata</taxon>
        <taxon>Vertebrata</taxon>
        <taxon>Euteleostomi</taxon>
        <taxon>Amphibia</taxon>
        <taxon>Batrachia</taxon>
        <taxon>Anura</taxon>
        <taxon>Neobatrachia</taxon>
        <taxon>Hyloidea</taxon>
        <taxon>Dendrobatidae</taxon>
        <taxon>Dendrobatinae</taxon>
        <taxon>Ranitomeya</taxon>
    </lineage>
</organism>
<dbReference type="PANTHER" id="PTHR12369">
    <property type="entry name" value="CHONDROITIN SYNTHASE"/>
    <property type="match status" value="1"/>
</dbReference>
<name>A0ABN9M753_9NEOB</name>
<comment type="caution">
    <text evidence="10">The sequence shown here is derived from an EMBL/GenBank/DDBJ whole genome shotgun (WGS) entry which is preliminary data.</text>
</comment>
<sequence>MITKRLSLLRPLGLVEILPMPYVTEATRVQLVLPLLTSDLGHIAGFLDAFATNLLDPQENVGLNVLLVYDVSSSGQDKDVYEEVRSMLTELERRYKTFLRLELANVRTESPSQVRLMEVVSKKHSMDTLFFLVSVWSEEYSPEVLRRGFSGPQSAEFLHDGHFDRLSSSEFCFYNSDFMRARSRMTAEVQEEVDEDNGDAELLELFLRHSDLHVFRALEPALVQRFSLKKCSTHLSGESYHRCVLGSLEAMGSRVHLAMALFDRDQTNST</sequence>
<evidence type="ECO:0000256" key="3">
    <source>
        <dbReference type="ARBA" id="ARBA00022679"/>
    </source>
</evidence>
<keyword evidence="8" id="KW-0472">Membrane</keyword>
<keyword evidence="3 9" id="KW-0808">Transferase</keyword>
<dbReference type="EC" id="2.4.1.-" evidence="9"/>
<accession>A0ABN9M753</accession>
<evidence type="ECO:0000313" key="11">
    <source>
        <dbReference type="Proteomes" id="UP001176940"/>
    </source>
</evidence>
<reference evidence="10" key="1">
    <citation type="submission" date="2023-07" db="EMBL/GenBank/DDBJ databases">
        <authorList>
            <person name="Stuckert A."/>
        </authorList>
    </citation>
    <scope>NUCLEOTIDE SEQUENCE</scope>
</reference>
<keyword evidence="7 9" id="KW-0333">Golgi apparatus</keyword>
<evidence type="ECO:0000256" key="1">
    <source>
        <dbReference type="ARBA" id="ARBA00004447"/>
    </source>
</evidence>
<keyword evidence="4" id="KW-0812">Transmembrane</keyword>
<dbReference type="PANTHER" id="PTHR12369:SF14">
    <property type="entry name" value="CHONDROITIN SULFATE GLUCURONYLTRANSFERASE"/>
    <property type="match status" value="1"/>
</dbReference>
<proteinExistence type="inferred from homology"/>
<evidence type="ECO:0000256" key="9">
    <source>
        <dbReference type="RuleBase" id="RU364016"/>
    </source>
</evidence>
<keyword evidence="6" id="KW-1133">Transmembrane helix</keyword>
<evidence type="ECO:0000256" key="5">
    <source>
        <dbReference type="ARBA" id="ARBA00022968"/>
    </source>
</evidence>
<evidence type="ECO:0000256" key="8">
    <source>
        <dbReference type="ARBA" id="ARBA00023136"/>
    </source>
</evidence>
<dbReference type="EMBL" id="CAUEEQ010045715">
    <property type="protein sequence ID" value="CAJ0958440.1"/>
    <property type="molecule type" value="Genomic_DNA"/>
</dbReference>
<evidence type="ECO:0000256" key="4">
    <source>
        <dbReference type="ARBA" id="ARBA00022692"/>
    </source>
</evidence>
<dbReference type="InterPro" id="IPR008428">
    <property type="entry name" value="Chond_GalNAc"/>
</dbReference>
<evidence type="ECO:0000256" key="6">
    <source>
        <dbReference type="ARBA" id="ARBA00022989"/>
    </source>
</evidence>
<evidence type="ECO:0000256" key="7">
    <source>
        <dbReference type="ARBA" id="ARBA00023034"/>
    </source>
</evidence>
<comment type="similarity">
    <text evidence="2 9">Belongs to the chondroitin N-acetylgalactosaminyltransferase family.</text>
</comment>
<evidence type="ECO:0000256" key="2">
    <source>
        <dbReference type="ARBA" id="ARBA00009239"/>
    </source>
</evidence>
<dbReference type="InterPro" id="IPR051227">
    <property type="entry name" value="CS_glycosyltransferase"/>
</dbReference>
<dbReference type="Proteomes" id="UP001176940">
    <property type="component" value="Unassembled WGS sequence"/>
</dbReference>
<evidence type="ECO:0000313" key="10">
    <source>
        <dbReference type="EMBL" id="CAJ0958440.1"/>
    </source>
</evidence>